<dbReference type="FunFam" id="3.30.300.30:FF:000006">
    <property type="entry name" value="Long-chain-fatty-acid--CoA ligase FadD"/>
    <property type="match status" value="1"/>
</dbReference>
<evidence type="ECO:0000256" key="7">
    <source>
        <dbReference type="ARBA" id="ARBA00022832"/>
    </source>
</evidence>
<name>A0AAU9DG63_9BACT</name>
<evidence type="ECO:0000256" key="10">
    <source>
        <dbReference type="ARBA" id="ARBA00023098"/>
    </source>
</evidence>
<keyword evidence="18" id="KW-1185">Reference proteome</keyword>
<feature type="domain" description="AMP-dependent synthetase/ligase" evidence="15">
    <location>
        <begin position="33"/>
        <end position="424"/>
    </location>
</feature>
<dbReference type="InterPro" id="IPR045851">
    <property type="entry name" value="AMP-bd_C_sf"/>
</dbReference>
<evidence type="ECO:0000256" key="12">
    <source>
        <dbReference type="ARBA" id="ARBA00026121"/>
    </source>
</evidence>
<evidence type="ECO:0000259" key="16">
    <source>
        <dbReference type="Pfam" id="PF13193"/>
    </source>
</evidence>
<evidence type="ECO:0000256" key="8">
    <source>
        <dbReference type="ARBA" id="ARBA00022840"/>
    </source>
</evidence>
<keyword evidence="8" id="KW-0067">ATP-binding</keyword>
<dbReference type="PROSITE" id="PS00455">
    <property type="entry name" value="AMP_BINDING"/>
    <property type="match status" value="1"/>
</dbReference>
<evidence type="ECO:0000256" key="5">
    <source>
        <dbReference type="ARBA" id="ARBA00022598"/>
    </source>
</evidence>
<dbReference type="SUPFAM" id="SSF56801">
    <property type="entry name" value="Acetyl-CoA synthetase-like"/>
    <property type="match status" value="1"/>
</dbReference>
<gene>
    <name evidence="17" type="ORF">FUAX_24320</name>
</gene>
<keyword evidence="6" id="KW-0547">Nucleotide-binding</keyword>
<dbReference type="Proteomes" id="UP001348817">
    <property type="component" value="Chromosome"/>
</dbReference>
<dbReference type="Gene3D" id="3.40.50.980">
    <property type="match status" value="2"/>
</dbReference>
<dbReference type="Pfam" id="PF13193">
    <property type="entry name" value="AMP-binding_C"/>
    <property type="match status" value="1"/>
</dbReference>
<evidence type="ECO:0000313" key="17">
    <source>
        <dbReference type="EMBL" id="BDD10000.1"/>
    </source>
</evidence>
<dbReference type="EMBL" id="AP025314">
    <property type="protein sequence ID" value="BDD10000.1"/>
    <property type="molecule type" value="Genomic_DNA"/>
</dbReference>
<proteinExistence type="inferred from homology"/>
<dbReference type="GO" id="GO:0016020">
    <property type="term" value="C:membrane"/>
    <property type="evidence" value="ECO:0007669"/>
    <property type="project" value="UniProtKB-SubCell"/>
</dbReference>
<evidence type="ECO:0000256" key="9">
    <source>
        <dbReference type="ARBA" id="ARBA00022842"/>
    </source>
</evidence>
<dbReference type="Pfam" id="PF00501">
    <property type="entry name" value="AMP-binding"/>
    <property type="match status" value="1"/>
</dbReference>
<dbReference type="PANTHER" id="PTHR43767:SF8">
    <property type="entry name" value="LONG-CHAIN-FATTY-ACID--COA LIGASE"/>
    <property type="match status" value="1"/>
</dbReference>
<reference evidence="17 18" key="1">
    <citation type="submission" date="2021-12" db="EMBL/GenBank/DDBJ databases">
        <title>Genome sequencing of bacteria with rrn-lacking chromosome and rrn-plasmid.</title>
        <authorList>
            <person name="Anda M."/>
            <person name="Iwasaki W."/>
        </authorList>
    </citation>
    <scope>NUCLEOTIDE SEQUENCE [LARGE SCALE GENOMIC DNA]</scope>
    <source>
        <strain evidence="17 18">DSM 100852</strain>
    </source>
</reference>
<dbReference type="Gene3D" id="3.30.300.30">
    <property type="match status" value="1"/>
</dbReference>
<dbReference type="InterPro" id="IPR050237">
    <property type="entry name" value="ATP-dep_AMP-bd_enzyme"/>
</dbReference>
<comment type="cofactor">
    <cofactor evidence="1">
        <name>Mg(2+)</name>
        <dbReference type="ChEBI" id="CHEBI:18420"/>
    </cofactor>
</comment>
<dbReference type="GO" id="GO:0005524">
    <property type="term" value="F:ATP binding"/>
    <property type="evidence" value="ECO:0007669"/>
    <property type="project" value="UniProtKB-KW"/>
</dbReference>
<evidence type="ECO:0000313" key="18">
    <source>
        <dbReference type="Proteomes" id="UP001348817"/>
    </source>
</evidence>
<evidence type="ECO:0000256" key="14">
    <source>
        <dbReference type="ARBA" id="ARBA00042773"/>
    </source>
</evidence>
<dbReference type="FunFam" id="3.40.50.12780:FF:000003">
    <property type="entry name" value="Long-chain-fatty-acid--CoA ligase FadD"/>
    <property type="match status" value="1"/>
</dbReference>
<evidence type="ECO:0000259" key="15">
    <source>
        <dbReference type="Pfam" id="PF00501"/>
    </source>
</evidence>
<evidence type="ECO:0000256" key="11">
    <source>
        <dbReference type="ARBA" id="ARBA00023136"/>
    </source>
</evidence>
<keyword evidence="9" id="KW-0460">Magnesium</keyword>
<dbReference type="Gene3D" id="2.30.38.10">
    <property type="entry name" value="Luciferase, Domain 3"/>
    <property type="match status" value="1"/>
</dbReference>
<dbReference type="KEGG" id="fax:FUAX_24320"/>
<sequence>MSIFDKKPWLGNYPKGVPVTIDPNRYGSMLELFQETVAKFGDAPAYQSFADRITFNELDTLTDNFASFLRNHLKLEKGDRIALQVPNLIQYPVAMFGALKAGLVVVNTNPLYTPREMEHQFTDAGVKAILIYENFAHNLEKIIHKIPAEHVIVTGTGDMLKGMKRHIVNFAVRYVKKMVPAFKLKGAYSFRKALALGAKKKFTADRSSRDDIAFLQYTGGTTGVSKGAMLTHGNIIGALEQSAAWLSPMLVGEKDMSIITALPLYHIFALTANCLLVFKLGGLNILVPNARDFPAFIKIMKDNPFNMICGVNTLFNALMNHPDFASINFSSLKVSLGGGMAVQDAVAKKWQQITGCVLSEAYGLTETSPGVTINPLDGTARMGSIGLPFPSTEVKIVKDDGSEAEVGGHGELCVRGPQVMLGYWNRVEETTEVLSEDGWFRTGDIATVDEDGYFKLVDRKKEMILVSGFNVYPNEVENVLASYPKVLEVGAIGIPHERSNEAVKVFVVKKDESLTKEELLEFCKDKLTAYKIPKEIEFRTDLPKSNVGKILRRVLKEQELEKRDLASRPGIA</sequence>
<keyword evidence="7" id="KW-0276">Fatty acid metabolism</keyword>
<protein>
    <recommendedName>
        <fullName evidence="13">Long-chain-fatty-acid--CoA ligase</fullName>
        <ecNumber evidence="12">6.2.1.3</ecNumber>
    </recommendedName>
    <alternativeName>
        <fullName evidence="14">Long-chain acyl-CoA synthetase</fullName>
    </alternativeName>
</protein>
<organism evidence="17 18">
    <name type="scientific">Fulvitalea axinellae</name>
    <dbReference type="NCBI Taxonomy" id="1182444"/>
    <lineage>
        <taxon>Bacteria</taxon>
        <taxon>Pseudomonadati</taxon>
        <taxon>Bacteroidota</taxon>
        <taxon>Cytophagia</taxon>
        <taxon>Cytophagales</taxon>
        <taxon>Persicobacteraceae</taxon>
        <taxon>Fulvitalea</taxon>
    </lineage>
</organism>
<comment type="similarity">
    <text evidence="4">Belongs to the ATP-dependent AMP-binding enzyme family.</text>
</comment>
<dbReference type="InterPro" id="IPR000873">
    <property type="entry name" value="AMP-dep_synth/lig_dom"/>
</dbReference>
<evidence type="ECO:0000256" key="4">
    <source>
        <dbReference type="ARBA" id="ARBA00006432"/>
    </source>
</evidence>
<evidence type="ECO:0000256" key="1">
    <source>
        <dbReference type="ARBA" id="ARBA00001946"/>
    </source>
</evidence>
<dbReference type="InterPro" id="IPR020845">
    <property type="entry name" value="AMP-binding_CS"/>
</dbReference>
<dbReference type="GO" id="GO:0004467">
    <property type="term" value="F:long-chain fatty acid-CoA ligase activity"/>
    <property type="evidence" value="ECO:0007669"/>
    <property type="project" value="UniProtKB-EC"/>
</dbReference>
<evidence type="ECO:0000256" key="6">
    <source>
        <dbReference type="ARBA" id="ARBA00022741"/>
    </source>
</evidence>
<dbReference type="EC" id="6.2.1.3" evidence="12"/>
<keyword evidence="11" id="KW-0472">Membrane</keyword>
<feature type="domain" description="AMP-binding enzyme C-terminal" evidence="16">
    <location>
        <begin position="475"/>
        <end position="549"/>
    </location>
</feature>
<comment type="subcellular location">
    <subcellularLocation>
        <location evidence="2">Membrane</location>
        <topology evidence="2">Peripheral membrane protein</topology>
    </subcellularLocation>
</comment>
<comment type="pathway">
    <text evidence="3">Lipid metabolism; fatty acid beta-oxidation.</text>
</comment>
<dbReference type="InterPro" id="IPR025110">
    <property type="entry name" value="AMP-bd_C"/>
</dbReference>
<dbReference type="RefSeq" id="WP_338391582.1">
    <property type="nucleotide sequence ID" value="NZ_AP025314.1"/>
</dbReference>
<dbReference type="CDD" id="cd05936">
    <property type="entry name" value="FC-FACS_FadD_like"/>
    <property type="match status" value="1"/>
</dbReference>
<evidence type="ECO:0000256" key="13">
    <source>
        <dbReference type="ARBA" id="ARBA00039545"/>
    </source>
</evidence>
<dbReference type="PANTHER" id="PTHR43767">
    <property type="entry name" value="LONG-CHAIN-FATTY-ACID--COA LIGASE"/>
    <property type="match status" value="1"/>
</dbReference>
<keyword evidence="5 17" id="KW-0436">Ligase</keyword>
<evidence type="ECO:0000256" key="3">
    <source>
        <dbReference type="ARBA" id="ARBA00005005"/>
    </source>
</evidence>
<dbReference type="AlphaFoldDB" id="A0AAU9DG63"/>
<keyword evidence="10" id="KW-0443">Lipid metabolism</keyword>
<accession>A0AAU9DG63</accession>
<evidence type="ECO:0000256" key="2">
    <source>
        <dbReference type="ARBA" id="ARBA00004170"/>
    </source>
</evidence>